<reference evidence="2 3" key="1">
    <citation type="submission" date="2019-08" db="EMBL/GenBank/DDBJ databases">
        <title>In-depth cultivation of the pig gut microbiome towards novel bacterial diversity and tailored functional studies.</title>
        <authorList>
            <person name="Wylensek D."/>
            <person name="Hitch T.C.A."/>
            <person name="Clavel T."/>
        </authorList>
    </citation>
    <scope>NUCLEOTIDE SEQUENCE [LARGE SCALE GENOMIC DNA]</scope>
    <source>
        <strain evidence="2 3">Oil+RF-744-WCA-WT-13</strain>
    </source>
</reference>
<dbReference type="AlphaFoldDB" id="A0A7X2P921"/>
<dbReference type="CDD" id="cd04184">
    <property type="entry name" value="GT2_RfbC_Mx_like"/>
    <property type="match status" value="1"/>
</dbReference>
<dbReference type="PANTHER" id="PTHR43179:SF7">
    <property type="entry name" value="RHAMNOSYLTRANSFERASE WBBL"/>
    <property type="match status" value="1"/>
</dbReference>
<feature type="domain" description="Glycosyltransferase 2-like" evidence="1">
    <location>
        <begin position="463"/>
        <end position="577"/>
    </location>
</feature>
<protein>
    <submittedName>
        <fullName evidence="2">Glycosyltransferase family 2 protein</fullName>
    </submittedName>
</protein>
<dbReference type="Pfam" id="PF00535">
    <property type="entry name" value="Glycos_transf_2"/>
    <property type="match status" value="2"/>
</dbReference>
<feature type="domain" description="Glycosyltransferase 2-like" evidence="1">
    <location>
        <begin position="205"/>
        <end position="366"/>
    </location>
</feature>
<dbReference type="SUPFAM" id="SSF53448">
    <property type="entry name" value="Nucleotide-diphospho-sugar transferases"/>
    <property type="match status" value="2"/>
</dbReference>
<dbReference type="InterPro" id="IPR001173">
    <property type="entry name" value="Glyco_trans_2-like"/>
</dbReference>
<evidence type="ECO:0000259" key="1">
    <source>
        <dbReference type="Pfam" id="PF00535"/>
    </source>
</evidence>
<evidence type="ECO:0000313" key="2">
    <source>
        <dbReference type="EMBL" id="MST82472.1"/>
    </source>
</evidence>
<dbReference type="Proteomes" id="UP000466864">
    <property type="component" value="Unassembled WGS sequence"/>
</dbReference>
<keyword evidence="3" id="KW-1185">Reference proteome</keyword>
<dbReference type="CDD" id="cd04186">
    <property type="entry name" value="GT_2_like_c"/>
    <property type="match status" value="1"/>
</dbReference>
<dbReference type="PANTHER" id="PTHR43179">
    <property type="entry name" value="RHAMNOSYLTRANSFERASE WBBL"/>
    <property type="match status" value="1"/>
</dbReference>
<name>A0A7X2P921_9FIRM</name>
<sequence length="733" mass="84836">MAEQKPEKIKYIIDVIRCEDHMIEVNGWGYALYSGTENGQPDIRPLYWTVSDGKGRTIEVTASRKYRADALRTITDQPCDTEVGFQIIWKSTDSLRYEICFSDQNRAEKQKYILNIRDLELIQREETLHFEGISEMLRHMNRTMLGDDFHFLLRRGPREYYRLLKKRCARKTAPEYKKWRKRHSPSAVELERQRNNDFLFRPKISIVVPVYRTPKKYLNELIASVRRQTYAEWQLCLADGSGPEDGGKTAALLKKWEKKDARIRVKILPENLGIAGNTNEAMAMADGDYVALADHDDLLSPDALYEIAAALQTDAPEILYSDEDKVSMDSKIYFEPNFKPDFSMDYLCSVNYICHLFVFRRDFFDRFGGFRTEYDGAQDHDLILRYTEQAERIRHIPKILYHWRSHLKSTAENPESKLYAFDNGAKAVEAHWKRAGIPATVTRTEFYGIYRTAYHWDRQPRVSILVPNKDHAEDLKRCIDSVEQKSTYRNFEWIVIENNSTEPETFSLYKELEKRENVRIVTYQGGFNYSRINNFGVSYADGGYLLFLNNDTELISPDSLSEMVSVCMRPEVGAVGAKLLYPDSSIQHAGVIVGFGGIAGHAFAGQPGEFPGYCGRIASVQDYSAVTAACMMTSREEFLSVGGFTEQLEVAFNDIDFCLKLREKKKHIIYDPYVVFYHYESKSRGAEDSPEKLKRFRGEVEYFEKNWKDILENGDPFYNPNLSLHRPDFTLSS</sequence>
<proteinExistence type="predicted"/>
<dbReference type="GO" id="GO:0016757">
    <property type="term" value="F:glycosyltransferase activity"/>
    <property type="evidence" value="ECO:0007669"/>
    <property type="project" value="UniProtKB-KW"/>
</dbReference>
<dbReference type="RefSeq" id="WP_154458382.1">
    <property type="nucleotide sequence ID" value="NZ_VUMV01000006.1"/>
</dbReference>
<gene>
    <name evidence="2" type="ORF">FYJ60_09105</name>
</gene>
<dbReference type="Gene3D" id="3.90.550.10">
    <property type="entry name" value="Spore Coat Polysaccharide Biosynthesis Protein SpsA, Chain A"/>
    <property type="match status" value="2"/>
</dbReference>
<accession>A0A7X2P921</accession>
<comment type="caution">
    <text evidence="2">The sequence shown here is derived from an EMBL/GenBank/DDBJ whole genome shotgun (WGS) entry which is preliminary data.</text>
</comment>
<dbReference type="EMBL" id="VUMV01000006">
    <property type="protein sequence ID" value="MST82472.1"/>
    <property type="molecule type" value="Genomic_DNA"/>
</dbReference>
<organism evidence="2 3">
    <name type="scientific">Bilifractor porci</name>
    <dbReference type="NCBI Taxonomy" id="2606636"/>
    <lineage>
        <taxon>Bacteria</taxon>
        <taxon>Bacillati</taxon>
        <taxon>Bacillota</taxon>
        <taxon>Clostridia</taxon>
        <taxon>Lachnospirales</taxon>
        <taxon>Lachnospiraceae</taxon>
        <taxon>Bilifractor</taxon>
    </lineage>
</organism>
<dbReference type="InterPro" id="IPR029044">
    <property type="entry name" value="Nucleotide-diphossugar_trans"/>
</dbReference>
<evidence type="ECO:0000313" key="3">
    <source>
        <dbReference type="Proteomes" id="UP000466864"/>
    </source>
</evidence>
<keyword evidence="2" id="KW-0808">Transferase</keyword>